<evidence type="ECO:0000256" key="1">
    <source>
        <dbReference type="ARBA" id="ARBA00004370"/>
    </source>
</evidence>
<feature type="domain" description="PH" evidence="6">
    <location>
        <begin position="282"/>
        <end position="387"/>
    </location>
</feature>
<feature type="compositionally biased region" description="Polar residues" evidence="5">
    <location>
        <begin position="412"/>
        <end position="427"/>
    </location>
</feature>
<dbReference type="GO" id="GO:0120015">
    <property type="term" value="F:sterol transfer activity"/>
    <property type="evidence" value="ECO:0007669"/>
    <property type="project" value="TreeGrafter"/>
</dbReference>
<dbReference type="SMART" id="SM00233">
    <property type="entry name" value="PH"/>
    <property type="match status" value="1"/>
</dbReference>
<dbReference type="Pfam" id="PF00169">
    <property type="entry name" value="PH"/>
    <property type="match status" value="1"/>
</dbReference>
<dbReference type="InterPro" id="IPR004148">
    <property type="entry name" value="BAR_dom"/>
</dbReference>
<dbReference type="Gene3D" id="2.30.29.30">
    <property type="entry name" value="Pleckstrin-homology domain (PH domain)/Phosphotyrosine-binding domain (PTB)"/>
    <property type="match status" value="1"/>
</dbReference>
<keyword evidence="4" id="KW-0472">Membrane</keyword>
<feature type="compositionally biased region" description="Polar residues" evidence="5">
    <location>
        <begin position="1095"/>
        <end position="1131"/>
    </location>
</feature>
<feature type="compositionally biased region" description="Basic residues" evidence="5">
    <location>
        <begin position="808"/>
        <end position="819"/>
    </location>
</feature>
<dbReference type="SUPFAM" id="SSF50729">
    <property type="entry name" value="PH domain-like"/>
    <property type="match status" value="1"/>
</dbReference>
<reference evidence="8 9" key="1">
    <citation type="submission" date="2016-07" db="EMBL/GenBank/DDBJ databases">
        <title>Pervasive Adenine N6-methylation of Active Genes in Fungi.</title>
        <authorList>
            <consortium name="DOE Joint Genome Institute"/>
            <person name="Mondo S.J."/>
            <person name="Dannebaum R.O."/>
            <person name="Kuo R.C."/>
            <person name="Labutti K."/>
            <person name="Haridas S."/>
            <person name="Kuo A."/>
            <person name="Salamov A."/>
            <person name="Ahrendt S.R."/>
            <person name="Lipzen A."/>
            <person name="Sullivan W."/>
            <person name="Andreopoulos W.B."/>
            <person name="Clum A."/>
            <person name="Lindquist E."/>
            <person name="Daum C."/>
            <person name="Ramamoorthy G.K."/>
            <person name="Gryganskyi A."/>
            <person name="Culley D."/>
            <person name="Magnuson J.K."/>
            <person name="James T.Y."/>
            <person name="O'Malley M.A."/>
            <person name="Stajich J.E."/>
            <person name="Spatafora J.W."/>
            <person name="Visel A."/>
            <person name="Grigoriev I.V."/>
        </authorList>
    </citation>
    <scope>NUCLEOTIDE SEQUENCE [LARGE SCALE GENOMIC DNA]</scope>
    <source>
        <strain evidence="8 9">NRRL 1336</strain>
    </source>
</reference>
<dbReference type="Proteomes" id="UP000193560">
    <property type="component" value="Unassembled WGS sequence"/>
</dbReference>
<feature type="region of interest" description="Disordered" evidence="5">
    <location>
        <begin position="796"/>
        <end position="819"/>
    </location>
</feature>
<feature type="region of interest" description="Disordered" evidence="5">
    <location>
        <begin position="1035"/>
        <end position="1161"/>
    </location>
</feature>
<dbReference type="InterPro" id="IPR051482">
    <property type="entry name" value="Cholesterol_transport"/>
</dbReference>
<dbReference type="GO" id="GO:0032366">
    <property type="term" value="P:intracellular sterol transport"/>
    <property type="evidence" value="ECO:0007669"/>
    <property type="project" value="TreeGrafter"/>
</dbReference>
<dbReference type="PROSITE" id="PS51778">
    <property type="entry name" value="VAST"/>
    <property type="match status" value="1"/>
</dbReference>
<comment type="subcellular location">
    <subcellularLocation>
        <location evidence="1">Membrane</location>
    </subcellularLocation>
</comment>
<evidence type="ECO:0000313" key="9">
    <source>
        <dbReference type="Proteomes" id="UP000193560"/>
    </source>
</evidence>
<dbReference type="GO" id="GO:0005886">
    <property type="term" value="C:plasma membrane"/>
    <property type="evidence" value="ECO:0007669"/>
    <property type="project" value="TreeGrafter"/>
</dbReference>
<dbReference type="STRING" id="90262.A0A1X2I2B0"/>
<comment type="caution">
    <text evidence="8">The sequence shown here is derived from an EMBL/GenBank/DDBJ whole genome shotgun (WGS) entry which is preliminary data.</text>
</comment>
<dbReference type="OrthoDB" id="10070851at2759"/>
<evidence type="ECO:0000313" key="8">
    <source>
        <dbReference type="EMBL" id="ORZ07683.1"/>
    </source>
</evidence>
<dbReference type="PROSITE" id="PS50003">
    <property type="entry name" value="PH_DOMAIN"/>
    <property type="match status" value="1"/>
</dbReference>
<dbReference type="Pfam" id="PF16016">
    <property type="entry name" value="VASt"/>
    <property type="match status" value="1"/>
</dbReference>
<evidence type="ECO:0000256" key="5">
    <source>
        <dbReference type="SAM" id="MobiDB-lite"/>
    </source>
</evidence>
<dbReference type="InterPro" id="IPR027267">
    <property type="entry name" value="AH/BAR_dom_sf"/>
</dbReference>
<accession>A0A1X2I2B0</accession>
<dbReference type="Gene3D" id="1.20.1270.60">
    <property type="entry name" value="Arfaptin homology (AH) domain/BAR domain"/>
    <property type="match status" value="1"/>
</dbReference>
<dbReference type="Pfam" id="PF16746">
    <property type="entry name" value="BAR_3"/>
    <property type="match status" value="1"/>
</dbReference>
<organism evidence="8 9">
    <name type="scientific">Absidia repens</name>
    <dbReference type="NCBI Taxonomy" id="90262"/>
    <lineage>
        <taxon>Eukaryota</taxon>
        <taxon>Fungi</taxon>
        <taxon>Fungi incertae sedis</taxon>
        <taxon>Mucoromycota</taxon>
        <taxon>Mucoromycotina</taxon>
        <taxon>Mucoromycetes</taxon>
        <taxon>Mucorales</taxon>
        <taxon>Cunninghamellaceae</taxon>
        <taxon>Absidia</taxon>
    </lineage>
</organism>
<feature type="domain" description="VASt" evidence="7">
    <location>
        <begin position="849"/>
        <end position="1029"/>
    </location>
</feature>
<dbReference type="InterPro" id="IPR011993">
    <property type="entry name" value="PH-like_dom_sf"/>
</dbReference>
<evidence type="ECO:0000259" key="7">
    <source>
        <dbReference type="PROSITE" id="PS51778"/>
    </source>
</evidence>
<dbReference type="InterPro" id="IPR031968">
    <property type="entry name" value="VASt"/>
</dbReference>
<dbReference type="PANTHER" id="PTHR23319">
    <property type="entry name" value="GRAM DOMAIN CONTAINING 1B, ISOFORM E"/>
    <property type="match status" value="1"/>
</dbReference>
<dbReference type="GO" id="GO:0005789">
    <property type="term" value="C:endoplasmic reticulum membrane"/>
    <property type="evidence" value="ECO:0007669"/>
    <property type="project" value="TreeGrafter"/>
</dbReference>
<dbReference type="SUPFAM" id="SSF103657">
    <property type="entry name" value="BAR/IMD domain-like"/>
    <property type="match status" value="1"/>
</dbReference>
<name>A0A1X2I2B0_9FUNG</name>
<protein>
    <submittedName>
        <fullName evidence="8">Uncharacterized protein</fullName>
    </submittedName>
</protein>
<feature type="compositionally biased region" description="Low complexity" evidence="5">
    <location>
        <begin position="744"/>
        <end position="779"/>
    </location>
</feature>
<dbReference type="InterPro" id="IPR001849">
    <property type="entry name" value="PH_domain"/>
</dbReference>
<evidence type="ECO:0000259" key="6">
    <source>
        <dbReference type="PROSITE" id="PS50003"/>
    </source>
</evidence>
<keyword evidence="2" id="KW-0812">Transmembrane</keyword>
<evidence type="ECO:0000256" key="3">
    <source>
        <dbReference type="ARBA" id="ARBA00022989"/>
    </source>
</evidence>
<keyword evidence="3" id="KW-1133">Transmembrane helix</keyword>
<feature type="region of interest" description="Disordered" evidence="5">
    <location>
        <begin position="450"/>
        <end position="476"/>
    </location>
</feature>
<feature type="compositionally biased region" description="Polar residues" evidence="5">
    <location>
        <begin position="1035"/>
        <end position="1048"/>
    </location>
</feature>
<feature type="region of interest" description="Disordered" evidence="5">
    <location>
        <begin position="411"/>
        <end position="432"/>
    </location>
</feature>
<feature type="region of interest" description="Disordered" evidence="5">
    <location>
        <begin position="743"/>
        <end position="783"/>
    </location>
</feature>
<feature type="compositionally biased region" description="Basic and acidic residues" evidence="5">
    <location>
        <begin position="1056"/>
        <end position="1066"/>
    </location>
</feature>
<dbReference type="GO" id="GO:0140268">
    <property type="term" value="C:endoplasmic reticulum-plasma membrane contact site"/>
    <property type="evidence" value="ECO:0007669"/>
    <property type="project" value="TreeGrafter"/>
</dbReference>
<gene>
    <name evidence="8" type="ORF">BCR42DRAFT_426010</name>
</gene>
<proteinExistence type="predicted"/>
<dbReference type="GO" id="GO:0032934">
    <property type="term" value="F:sterol binding"/>
    <property type="evidence" value="ECO:0007669"/>
    <property type="project" value="TreeGrafter"/>
</dbReference>
<keyword evidence="9" id="KW-1185">Reference proteome</keyword>
<feature type="compositionally biased region" description="Low complexity" evidence="5">
    <location>
        <begin position="1132"/>
        <end position="1156"/>
    </location>
</feature>
<dbReference type="PANTHER" id="PTHR23319:SF4">
    <property type="entry name" value="GRAM DOMAIN CONTAINING 1B, ISOFORM E"/>
    <property type="match status" value="1"/>
</dbReference>
<evidence type="ECO:0000256" key="2">
    <source>
        <dbReference type="ARBA" id="ARBA00022692"/>
    </source>
</evidence>
<evidence type="ECO:0000256" key="4">
    <source>
        <dbReference type="ARBA" id="ARBA00023136"/>
    </source>
</evidence>
<feature type="region of interest" description="Disordered" evidence="5">
    <location>
        <begin position="384"/>
        <end position="403"/>
    </location>
</feature>
<dbReference type="EMBL" id="MCGE01000034">
    <property type="protein sequence ID" value="ORZ07683.1"/>
    <property type="molecule type" value="Genomic_DNA"/>
</dbReference>
<sequence>MTLAYSTQSNIITLHDAITDSPVYRASTLHFDKQLDVFSQWINDLARQTKAYAEKLKQLNTETIALAAKLNPTNMVNYQLLDSKIADIAANNFGDALKTNLTFKMKTVSDLEGKFTGPIEKFVDEHIRAFKKFREQHKHALTEYESALANYATLSNTRKDSAATINTTTQQLHQARKKYIEMSSEHITRIAKLRHDLEHTLVEQYSTTISSRKDFYNDAQVWKQLNSMLFSWADWLAEDKRTYQVETRKQQLAQQTLEKEYLDDLQLKHGTATKIRTKLLSHSTKSGYLMTRLTNDTSSPWKRQWFFIHGGYFGSCKVTDPEVSPSITLDDCVPLQFCQIKLLDSSDRRFCFELNSNQHPQKAFFILQAESEQDLQDWASALTAKSPNPTSPSFDTATRNHPSSIMIGKTYDPNNDLSQPRSPASLISKSKSTTVVSTPTDIPVTLSTNSDLSISSSSPGSTMFSNLSGSPPPLSASSLSPVAFKMTYSSLDRQNDISTAPSMTPLLLEEITHGSHQETVLNDNKTKLWGTPRTILPSPGSTQRLTVKHGESYKSMHGKIVWPINLDSHQQSHVVPDLPGYTSHLKDKTQNLRRLFNGVSPQEAVLDVLTVSFLKKQDDMATSDYQDSIKDIKTPSKLGNYYWGSVYVTQDTFWFYSNLSCSCITTIALKLKNIEDIQVAQDTHLVIHMIDNGGDDTAPSPLVFSVILDDTETIVDKLRFLIYNAKLADPMQLRNVYRKVAAMSSTQSPSRSPSISTLDSLSDDQSYMLNHHGTTPHHTPSSRMVSTDTAATLVTPLSNSSHPTPPTKIKKAPAKKKKVIKKPFVDPDTLPDHITKPSGPLDCHCDDHLDRRDAEMELPISAKRLYELMFSDEATAPPANGGVWNSKTEGIDGHDLRVSHWAPLDGQEDGQMKRTLKYWMPVANPVVRMKEAEVVETQILLRKDDYLCYVVQISTKTEALPFADAFIPSVRYCITYIDDSRCKLTCHLGVRWTKWVMAKIIVTKAALAGMSDSVNIFVPILKEAASAIQVTVENLRQSEQESATQTISEYEDESDKDNGDNDDKGVFEANDNNVGKGHEKTTTIPALDMDVHVKATTTPPVHTQRNLNGDQTTDLQPQPKTPATTSSKNKQSTATTAPTRTELSTTTTTTTSETSAVFKSKTTKTHHKLVKEKLIDSSGQEAPSLVKAALDSIWPPGAWTSGTLVIMCLFYIIWTFTASSFVTNGMDGQQPVIHTQVVSHAVYLRDLDDGFIKKSLRPPYIDSQCYTLFLQARQDEREYTWYDTQHYRLALEYGSSREKIGIQRHDIMTTFHALNTADTDLLETEYLNWLLDNRQRCRGEQQHQFNDTNFNMCDQINTQIGTYF</sequence>